<evidence type="ECO:0000256" key="2">
    <source>
        <dbReference type="SAM" id="Phobius"/>
    </source>
</evidence>
<dbReference type="AlphaFoldDB" id="A0A812IQ32"/>
<evidence type="ECO:0000256" key="1">
    <source>
        <dbReference type="SAM" id="MobiDB-lite"/>
    </source>
</evidence>
<feature type="transmembrane region" description="Helical" evidence="2">
    <location>
        <begin position="156"/>
        <end position="173"/>
    </location>
</feature>
<dbReference type="Proteomes" id="UP000601435">
    <property type="component" value="Unassembled WGS sequence"/>
</dbReference>
<dbReference type="EMBL" id="CAJNJA010001959">
    <property type="protein sequence ID" value="CAE7161946.1"/>
    <property type="molecule type" value="Genomic_DNA"/>
</dbReference>
<organism evidence="3 4">
    <name type="scientific">Symbiodinium necroappetens</name>
    <dbReference type="NCBI Taxonomy" id="1628268"/>
    <lineage>
        <taxon>Eukaryota</taxon>
        <taxon>Sar</taxon>
        <taxon>Alveolata</taxon>
        <taxon>Dinophyceae</taxon>
        <taxon>Suessiales</taxon>
        <taxon>Symbiodiniaceae</taxon>
        <taxon>Symbiodinium</taxon>
    </lineage>
</organism>
<keyword evidence="4" id="KW-1185">Reference proteome</keyword>
<feature type="compositionally biased region" description="Acidic residues" evidence="1">
    <location>
        <begin position="249"/>
        <end position="262"/>
    </location>
</feature>
<dbReference type="OrthoDB" id="419321at2759"/>
<feature type="region of interest" description="Disordered" evidence="1">
    <location>
        <begin position="214"/>
        <end position="264"/>
    </location>
</feature>
<feature type="transmembrane region" description="Helical" evidence="2">
    <location>
        <begin position="124"/>
        <end position="144"/>
    </location>
</feature>
<keyword evidence="2" id="KW-0472">Membrane</keyword>
<name>A0A812IQ32_9DINO</name>
<keyword evidence="2" id="KW-0812">Transmembrane</keyword>
<keyword evidence="2" id="KW-1133">Transmembrane helix</keyword>
<sequence length="579" mass="64297">MLSFLINPAVPTTVADGVQVQAIKKWMRKRHRIQELAAELPDSTLQLAGLEILIKRLVNSLPQMQSRLGMYRESPMLDYHPTHEWAFDLAKLILAELEHAYSNLAVDFGGMQQDALRSILDKEIWGYLVALAVLMRMLIVWLIAKRQLALMSRFGNISLMIMFLGGMTVPLVWQEAFPLSADLVGKYSPGKDECCHGATWALVAAFTVPADVPLEQDELSEPTQKRQAEPGDLGDDPPRDDPLEFLEPPPEEEPLPDGDGSAEDALNDKWRAEIAKHKVERLKLVELVFVVPLPNKSQSPAQDAIALVMTQIESLGYPIRRFHADRDADDFKSNGRVEASGHLVLLENGEIVITSALVIEVRADSAESFHVDDPGDVRIRGTQRVAKLGLQLSELSEFLSTIQLRWIVRHHFPEATYTTVMILQDVILSTIHKVSRQFVVYSTEPFTGRRLVIVAYTAGASSRLESSDVSYLSGLGFSLPSACARRSDCHREAEFEFMRGKSIAALSNTELGGAPLVQSQSQPDQPVDPIDHLHLQSCVPGSRSGFRADPVDNDLSWGQPVRAADFALILRTMSLSWGE</sequence>
<protein>
    <submittedName>
        <fullName evidence="3">Uncharacterized protein</fullName>
    </submittedName>
</protein>
<comment type="caution">
    <text evidence="3">The sequence shown here is derived from an EMBL/GenBank/DDBJ whole genome shotgun (WGS) entry which is preliminary data.</text>
</comment>
<evidence type="ECO:0000313" key="3">
    <source>
        <dbReference type="EMBL" id="CAE7161946.1"/>
    </source>
</evidence>
<gene>
    <name evidence="3" type="ORF">SNEC2469_LOCUS392</name>
</gene>
<evidence type="ECO:0000313" key="4">
    <source>
        <dbReference type="Proteomes" id="UP000601435"/>
    </source>
</evidence>
<reference evidence="3" key="1">
    <citation type="submission" date="2021-02" db="EMBL/GenBank/DDBJ databases">
        <authorList>
            <person name="Dougan E. K."/>
            <person name="Rhodes N."/>
            <person name="Thang M."/>
            <person name="Chan C."/>
        </authorList>
    </citation>
    <scope>NUCLEOTIDE SEQUENCE</scope>
</reference>
<accession>A0A812IQ32</accession>
<proteinExistence type="predicted"/>